<feature type="transmembrane region" description="Helical" evidence="6">
    <location>
        <begin position="146"/>
        <end position="171"/>
    </location>
</feature>
<dbReference type="PANTHER" id="PTHR47760:SF2">
    <property type="entry name" value="G-PROTEIN COUPLED RECEPTOR B0563.6-RELATED"/>
    <property type="match status" value="1"/>
</dbReference>
<keyword evidence="2 6" id="KW-0812">Transmembrane</keyword>
<feature type="transmembrane region" description="Helical" evidence="6">
    <location>
        <begin position="101"/>
        <end position="122"/>
    </location>
</feature>
<feature type="domain" description="G-protein coupled receptors family 1 profile" evidence="7">
    <location>
        <begin position="37"/>
        <end position="164"/>
    </location>
</feature>
<name>A0A2A2LS32_9BILA</name>
<dbReference type="EMBL" id="LIAE01006480">
    <property type="protein sequence ID" value="PAV88970.1"/>
    <property type="molecule type" value="Genomic_DNA"/>
</dbReference>
<evidence type="ECO:0000313" key="9">
    <source>
        <dbReference type="Proteomes" id="UP000218231"/>
    </source>
</evidence>
<feature type="transmembrane region" description="Helical" evidence="6">
    <location>
        <begin position="20"/>
        <end position="44"/>
    </location>
</feature>
<sequence length="314" mass="35069">MNSSAVPTNGTESGVKMINMVAYFYVLPIIAMIGIIGNVTNLVVLASSRLRAVSYMYLRALAVADLICMIATIGFILTERLQASRSPIVNYGIYQIYQCHFMLTLINWALGAGVYVVIMIAFRKRQKMFQQLTKRREQGSSSKDETLLIMLGGTVVMSLVCNIPAAVNLIIIDEVLKQRIDFQIFRATANLLEILNHASQFYVLCACSTDYRITFLAKFPCFKKHLSHRDRLRSFVRRTQSLVTTKDRGSNEGTQTHSSPKGSKTAESRLVAEGEGEGQMFEDNSSLEEEEDTLLKYGAIAKLITSDSNKSTFL</sequence>
<dbReference type="InterPro" id="IPR017452">
    <property type="entry name" value="GPCR_Rhodpsn_7TM"/>
</dbReference>
<keyword evidence="9" id="KW-1185">Reference proteome</keyword>
<keyword evidence="3 6" id="KW-1133">Transmembrane helix</keyword>
<dbReference type="SMART" id="SM01381">
    <property type="entry name" value="7TM_GPCR_Srsx"/>
    <property type="match status" value="1"/>
</dbReference>
<dbReference type="Proteomes" id="UP000218231">
    <property type="component" value="Unassembled WGS sequence"/>
</dbReference>
<accession>A0A2A2LS32</accession>
<evidence type="ECO:0000313" key="8">
    <source>
        <dbReference type="EMBL" id="PAV88970.1"/>
    </source>
</evidence>
<keyword evidence="4 6" id="KW-0472">Membrane</keyword>
<dbReference type="SUPFAM" id="SSF81321">
    <property type="entry name" value="Family A G protein-coupled receptor-like"/>
    <property type="match status" value="1"/>
</dbReference>
<feature type="transmembrane region" description="Helical" evidence="6">
    <location>
        <begin position="56"/>
        <end position="77"/>
    </location>
</feature>
<comment type="caution">
    <text evidence="8">The sequence shown here is derived from an EMBL/GenBank/DDBJ whole genome shotgun (WGS) entry which is preliminary data.</text>
</comment>
<evidence type="ECO:0000256" key="2">
    <source>
        <dbReference type="ARBA" id="ARBA00022692"/>
    </source>
</evidence>
<feature type="region of interest" description="Disordered" evidence="5">
    <location>
        <begin position="244"/>
        <end position="289"/>
    </location>
</feature>
<feature type="compositionally biased region" description="Polar residues" evidence="5">
    <location>
        <begin position="251"/>
        <end position="262"/>
    </location>
</feature>
<reference evidence="8 9" key="1">
    <citation type="journal article" date="2017" name="Curr. Biol.">
        <title>Genome architecture and evolution of a unichromosomal asexual nematode.</title>
        <authorList>
            <person name="Fradin H."/>
            <person name="Zegar C."/>
            <person name="Gutwein M."/>
            <person name="Lucas J."/>
            <person name="Kovtun M."/>
            <person name="Corcoran D."/>
            <person name="Baugh L.R."/>
            <person name="Kiontke K."/>
            <person name="Gunsalus K."/>
            <person name="Fitch D.H."/>
            <person name="Piano F."/>
        </authorList>
    </citation>
    <scope>NUCLEOTIDE SEQUENCE [LARGE SCALE GENOMIC DNA]</scope>
    <source>
        <strain evidence="8">PF1309</strain>
    </source>
</reference>
<evidence type="ECO:0000256" key="6">
    <source>
        <dbReference type="SAM" id="Phobius"/>
    </source>
</evidence>
<protein>
    <recommendedName>
        <fullName evidence="7">G-protein coupled receptors family 1 profile domain-containing protein</fullName>
    </recommendedName>
</protein>
<evidence type="ECO:0000256" key="1">
    <source>
        <dbReference type="ARBA" id="ARBA00004370"/>
    </source>
</evidence>
<proteinExistence type="predicted"/>
<evidence type="ECO:0000256" key="5">
    <source>
        <dbReference type="SAM" id="MobiDB-lite"/>
    </source>
</evidence>
<dbReference type="PANTHER" id="PTHR47760">
    <property type="entry name" value="G-PROTEIN COUPLED RECEPTOR B0563.6-LIKE PROTEIN-RELATED"/>
    <property type="match status" value="1"/>
</dbReference>
<dbReference type="AlphaFoldDB" id="A0A2A2LS32"/>
<dbReference type="GO" id="GO:0016020">
    <property type="term" value="C:membrane"/>
    <property type="evidence" value="ECO:0007669"/>
    <property type="project" value="UniProtKB-SubCell"/>
</dbReference>
<gene>
    <name evidence="8" type="ORF">WR25_14929</name>
</gene>
<dbReference type="InterPro" id="IPR053093">
    <property type="entry name" value="GPCR-like"/>
</dbReference>
<dbReference type="PROSITE" id="PS50262">
    <property type="entry name" value="G_PROTEIN_RECEP_F1_2"/>
    <property type="match status" value="1"/>
</dbReference>
<dbReference type="InterPro" id="IPR000276">
    <property type="entry name" value="GPCR_Rhodpsn"/>
</dbReference>
<comment type="subcellular location">
    <subcellularLocation>
        <location evidence="1">Membrane</location>
    </subcellularLocation>
</comment>
<evidence type="ECO:0000256" key="3">
    <source>
        <dbReference type="ARBA" id="ARBA00022989"/>
    </source>
</evidence>
<dbReference type="STRING" id="2018661.A0A2A2LS32"/>
<organism evidence="8 9">
    <name type="scientific">Diploscapter pachys</name>
    <dbReference type="NCBI Taxonomy" id="2018661"/>
    <lineage>
        <taxon>Eukaryota</taxon>
        <taxon>Metazoa</taxon>
        <taxon>Ecdysozoa</taxon>
        <taxon>Nematoda</taxon>
        <taxon>Chromadorea</taxon>
        <taxon>Rhabditida</taxon>
        <taxon>Rhabditina</taxon>
        <taxon>Rhabditomorpha</taxon>
        <taxon>Rhabditoidea</taxon>
        <taxon>Rhabditidae</taxon>
        <taxon>Diploscapter</taxon>
    </lineage>
</organism>
<dbReference type="OrthoDB" id="10033446at2759"/>
<evidence type="ECO:0000256" key="4">
    <source>
        <dbReference type="ARBA" id="ARBA00023136"/>
    </source>
</evidence>
<dbReference type="GO" id="GO:0004930">
    <property type="term" value="F:G protein-coupled receptor activity"/>
    <property type="evidence" value="ECO:0007669"/>
    <property type="project" value="InterPro"/>
</dbReference>
<dbReference type="Gene3D" id="1.20.1070.10">
    <property type="entry name" value="Rhodopsin 7-helix transmembrane proteins"/>
    <property type="match status" value="2"/>
</dbReference>
<evidence type="ECO:0000259" key="7">
    <source>
        <dbReference type="PROSITE" id="PS50262"/>
    </source>
</evidence>